<dbReference type="Proteomes" id="UP000289738">
    <property type="component" value="Chromosome A06"/>
</dbReference>
<dbReference type="EMBL" id="SDMP01000006">
    <property type="protein sequence ID" value="RYR54907.1"/>
    <property type="molecule type" value="Genomic_DNA"/>
</dbReference>
<sequence length="116" mass="13434">MHSNFKPNHCLSFVFSIQHALVNLDIFSIPKLFLRDPKAAPQKLMSWFPSGSAAMPAPERARSMEGKKKQNLKCVRFDVNGECRVLLIANRDISKGERLYYDYNGYEHEYPTEHFV</sequence>
<accession>A0A445CVG1</accession>
<reference evidence="1 2" key="1">
    <citation type="submission" date="2019-01" db="EMBL/GenBank/DDBJ databases">
        <title>Sequencing of cultivated peanut Arachis hypogaea provides insights into genome evolution and oil improvement.</title>
        <authorList>
            <person name="Chen X."/>
        </authorList>
    </citation>
    <scope>NUCLEOTIDE SEQUENCE [LARGE SCALE GENOMIC DNA]</scope>
    <source>
        <strain evidence="2">cv. Fuhuasheng</strain>
        <tissue evidence="1">Leaves</tissue>
    </source>
</reference>
<organism evidence="1 2">
    <name type="scientific">Arachis hypogaea</name>
    <name type="common">Peanut</name>
    <dbReference type="NCBI Taxonomy" id="3818"/>
    <lineage>
        <taxon>Eukaryota</taxon>
        <taxon>Viridiplantae</taxon>
        <taxon>Streptophyta</taxon>
        <taxon>Embryophyta</taxon>
        <taxon>Tracheophyta</taxon>
        <taxon>Spermatophyta</taxon>
        <taxon>Magnoliopsida</taxon>
        <taxon>eudicotyledons</taxon>
        <taxon>Gunneridae</taxon>
        <taxon>Pentapetalae</taxon>
        <taxon>rosids</taxon>
        <taxon>fabids</taxon>
        <taxon>Fabales</taxon>
        <taxon>Fabaceae</taxon>
        <taxon>Papilionoideae</taxon>
        <taxon>50 kb inversion clade</taxon>
        <taxon>dalbergioids sensu lato</taxon>
        <taxon>Dalbergieae</taxon>
        <taxon>Pterocarpus clade</taxon>
        <taxon>Arachis</taxon>
    </lineage>
</organism>
<dbReference type="AlphaFoldDB" id="A0A445CVG1"/>
<dbReference type="PANTHER" id="PTHR48442">
    <property type="entry name" value="SET DOMAIN-CONTAINING PROTEIN"/>
    <property type="match status" value="1"/>
</dbReference>
<evidence type="ECO:0000313" key="2">
    <source>
        <dbReference type="Proteomes" id="UP000289738"/>
    </source>
</evidence>
<dbReference type="PANTHER" id="PTHR48442:SF1">
    <property type="entry name" value="SET DOMAIN-CONTAINING PROTEIN"/>
    <property type="match status" value="1"/>
</dbReference>
<dbReference type="InterPro" id="IPR053114">
    <property type="entry name" value="ATXR5/ATXR6"/>
</dbReference>
<comment type="caution">
    <text evidence="1">The sequence shown here is derived from an EMBL/GenBank/DDBJ whole genome shotgun (WGS) entry which is preliminary data.</text>
</comment>
<dbReference type="InterPro" id="IPR046341">
    <property type="entry name" value="SET_dom_sf"/>
</dbReference>
<dbReference type="Gene3D" id="2.170.270.10">
    <property type="entry name" value="SET domain"/>
    <property type="match status" value="1"/>
</dbReference>
<keyword evidence="2" id="KW-1185">Reference proteome</keyword>
<evidence type="ECO:0000313" key="1">
    <source>
        <dbReference type="EMBL" id="RYR54907.1"/>
    </source>
</evidence>
<name>A0A445CVG1_ARAHY</name>
<protein>
    <recommendedName>
        <fullName evidence="3">SET domain-containing protein</fullName>
    </recommendedName>
</protein>
<gene>
    <name evidence="1" type="ORF">Ahy_A06g030166</name>
</gene>
<proteinExistence type="predicted"/>
<evidence type="ECO:0008006" key="3">
    <source>
        <dbReference type="Google" id="ProtNLM"/>
    </source>
</evidence>
<dbReference type="SUPFAM" id="SSF82199">
    <property type="entry name" value="SET domain"/>
    <property type="match status" value="1"/>
</dbReference>